<comment type="caution">
    <text evidence="2">The sequence shown here is derived from an EMBL/GenBank/DDBJ whole genome shotgun (WGS) entry which is preliminary data.</text>
</comment>
<dbReference type="Pfam" id="PF25597">
    <property type="entry name" value="SH3_retrovirus"/>
    <property type="match status" value="1"/>
</dbReference>
<evidence type="ECO:0000313" key="2">
    <source>
        <dbReference type="EMBL" id="GEY59931.1"/>
    </source>
</evidence>
<dbReference type="GO" id="GO:0003964">
    <property type="term" value="F:RNA-directed DNA polymerase activity"/>
    <property type="evidence" value="ECO:0007669"/>
    <property type="project" value="UniProtKB-KW"/>
</dbReference>
<feature type="domain" description="Retroviral polymerase SH3-like" evidence="1">
    <location>
        <begin position="114"/>
        <end position="163"/>
    </location>
</feature>
<proteinExistence type="predicted"/>
<dbReference type="EMBL" id="BKCJ010192353">
    <property type="protein sequence ID" value="GEY59931.1"/>
    <property type="molecule type" value="Genomic_DNA"/>
</dbReference>
<keyword evidence="2" id="KW-0548">Nucleotidyltransferase</keyword>
<dbReference type="InterPro" id="IPR057670">
    <property type="entry name" value="SH3_retrovirus"/>
</dbReference>
<dbReference type="AlphaFoldDB" id="A0A699HNQ5"/>
<gene>
    <name evidence="2" type="ORF">Tci_431905</name>
</gene>
<name>A0A699HNQ5_TANCI</name>
<reference evidence="2" key="1">
    <citation type="journal article" date="2019" name="Sci. Rep.">
        <title>Draft genome of Tanacetum cinerariifolium, the natural source of mosquito coil.</title>
        <authorList>
            <person name="Yamashiro T."/>
            <person name="Shiraishi A."/>
            <person name="Satake H."/>
            <person name="Nakayama K."/>
        </authorList>
    </citation>
    <scope>NUCLEOTIDE SEQUENCE</scope>
</reference>
<keyword evidence="2" id="KW-0695">RNA-directed DNA polymerase</keyword>
<keyword evidence="2" id="KW-0808">Transferase</keyword>
<evidence type="ECO:0000259" key="1">
    <source>
        <dbReference type="Pfam" id="PF25597"/>
    </source>
</evidence>
<sequence length="233" mass="26072">MVGGNDENQFRQCDRQNVGNQNEYNAVQNVRNQHGNSNVVAAWGEGNSNENNAWIQLQAEEFDLMAAAGDLDRIEKVNANCILMDNLQQASTSSTQTNKAPIYDSDGSVENDREDIEKLGAKGDIGFFIGYSANHCSYRVYNRRTKKIMETMNVTFDEFQLWLLNNAIQNLGFQSMTSGKISSRIDLTYALSIITSQKLTEREFDLLFKAMYDDYIGGQPTAAPRTIPATLAP</sequence>
<organism evidence="2">
    <name type="scientific">Tanacetum cinerariifolium</name>
    <name type="common">Dalmatian daisy</name>
    <name type="synonym">Chrysanthemum cinerariifolium</name>
    <dbReference type="NCBI Taxonomy" id="118510"/>
    <lineage>
        <taxon>Eukaryota</taxon>
        <taxon>Viridiplantae</taxon>
        <taxon>Streptophyta</taxon>
        <taxon>Embryophyta</taxon>
        <taxon>Tracheophyta</taxon>
        <taxon>Spermatophyta</taxon>
        <taxon>Magnoliopsida</taxon>
        <taxon>eudicotyledons</taxon>
        <taxon>Gunneridae</taxon>
        <taxon>Pentapetalae</taxon>
        <taxon>asterids</taxon>
        <taxon>campanulids</taxon>
        <taxon>Asterales</taxon>
        <taxon>Asteraceae</taxon>
        <taxon>Asteroideae</taxon>
        <taxon>Anthemideae</taxon>
        <taxon>Anthemidinae</taxon>
        <taxon>Tanacetum</taxon>
    </lineage>
</organism>
<accession>A0A699HNQ5</accession>
<protein>
    <submittedName>
        <fullName evidence="2">Putative RNA-directed DNA polymerase</fullName>
    </submittedName>
</protein>